<evidence type="ECO:0000256" key="3">
    <source>
        <dbReference type="ARBA" id="ARBA00004603"/>
    </source>
</evidence>
<reference evidence="8" key="1">
    <citation type="submission" date="2023-06" db="EMBL/GenBank/DDBJ databases">
        <authorList>
            <person name="Delattre M."/>
        </authorList>
    </citation>
    <scope>NUCLEOTIDE SEQUENCE</scope>
    <source>
        <strain evidence="8">AF72</strain>
    </source>
</reference>
<dbReference type="PANTHER" id="PTHR13364">
    <property type="entry name" value="DEFECTIVE SPERMATOGENESIS PROTEIN 39"/>
    <property type="match status" value="1"/>
</dbReference>
<evidence type="ECO:0000256" key="4">
    <source>
        <dbReference type="ARBA" id="ARBA00022753"/>
    </source>
</evidence>
<evidence type="ECO:0000256" key="2">
    <source>
        <dbReference type="ARBA" id="ARBA00004541"/>
    </source>
</evidence>
<evidence type="ECO:0000313" key="9">
    <source>
        <dbReference type="Proteomes" id="UP001177023"/>
    </source>
</evidence>
<keyword evidence="5" id="KW-0968">Cytoplasmic vesicle</keyword>
<keyword evidence="9" id="KW-1185">Reference proteome</keyword>
<feature type="region of interest" description="Disordered" evidence="6">
    <location>
        <begin position="44"/>
        <end position="92"/>
    </location>
</feature>
<dbReference type="EMBL" id="CATQJA010001737">
    <property type="protein sequence ID" value="CAJ0568437.1"/>
    <property type="molecule type" value="Genomic_DNA"/>
</dbReference>
<organism evidence="8 9">
    <name type="scientific">Mesorhabditis spiculigera</name>
    <dbReference type="NCBI Taxonomy" id="96644"/>
    <lineage>
        <taxon>Eukaryota</taxon>
        <taxon>Metazoa</taxon>
        <taxon>Ecdysozoa</taxon>
        <taxon>Nematoda</taxon>
        <taxon>Chromadorea</taxon>
        <taxon>Rhabditida</taxon>
        <taxon>Rhabditina</taxon>
        <taxon>Rhabditomorpha</taxon>
        <taxon>Rhabditoidea</taxon>
        <taxon>Rhabditidae</taxon>
        <taxon>Mesorhabditinae</taxon>
        <taxon>Mesorhabditis</taxon>
    </lineage>
</organism>
<dbReference type="GO" id="GO:0005770">
    <property type="term" value="C:late endosome"/>
    <property type="evidence" value="ECO:0007669"/>
    <property type="project" value="UniProtKB-SubCell"/>
</dbReference>
<feature type="non-terminal residue" evidence="8">
    <location>
        <position position="1"/>
    </location>
</feature>
<evidence type="ECO:0000259" key="7">
    <source>
        <dbReference type="Pfam" id="PF04840"/>
    </source>
</evidence>
<comment type="subcellular location">
    <subcellularLocation>
        <location evidence="2">Cytoplasmic vesicle</location>
    </subcellularLocation>
    <subcellularLocation>
        <location evidence="1">Early endosome</location>
    </subcellularLocation>
    <subcellularLocation>
        <location evidence="3">Late endosome</location>
    </subcellularLocation>
</comment>
<dbReference type="GO" id="GO:0005769">
    <property type="term" value="C:early endosome"/>
    <property type="evidence" value="ECO:0007669"/>
    <property type="project" value="UniProtKB-SubCell"/>
</dbReference>
<dbReference type="InterPro" id="IPR006925">
    <property type="entry name" value="Vps16_C"/>
</dbReference>
<dbReference type="PANTHER" id="PTHR13364:SF6">
    <property type="entry name" value="SPERMATOGENESIS-DEFECTIVE PROTEIN 39 HOMOLOG"/>
    <property type="match status" value="1"/>
</dbReference>
<dbReference type="InterPro" id="IPR040057">
    <property type="entry name" value="Spe-39"/>
</dbReference>
<dbReference type="Pfam" id="PF04840">
    <property type="entry name" value="Vps16_C"/>
    <property type="match status" value="1"/>
</dbReference>
<comment type="caution">
    <text evidence="8">The sequence shown here is derived from an EMBL/GenBank/DDBJ whole genome shotgun (WGS) entry which is preliminary data.</text>
</comment>
<dbReference type="GO" id="GO:0006886">
    <property type="term" value="P:intracellular protein transport"/>
    <property type="evidence" value="ECO:0007669"/>
    <property type="project" value="InterPro"/>
</dbReference>
<name>A0AA36G066_9BILA</name>
<dbReference type="GO" id="GO:0007034">
    <property type="term" value="P:vacuolar transport"/>
    <property type="evidence" value="ECO:0007669"/>
    <property type="project" value="TreeGrafter"/>
</dbReference>
<dbReference type="AlphaFoldDB" id="A0AA36G066"/>
<evidence type="ECO:0000256" key="1">
    <source>
        <dbReference type="ARBA" id="ARBA00004412"/>
    </source>
</evidence>
<feature type="domain" description="Vps16 C-terminal" evidence="7">
    <location>
        <begin position="174"/>
        <end position="278"/>
    </location>
</feature>
<proteinExistence type="predicted"/>
<feature type="compositionally biased region" description="Polar residues" evidence="6">
    <location>
        <begin position="54"/>
        <end position="67"/>
    </location>
</feature>
<keyword evidence="4" id="KW-0967">Endosome</keyword>
<sequence>MAYHNRFNFDDPQDSYWNENGSAASSIFDDIRSKQESARVALDDLFAETPRPAQVNTPKPTTSTARPQQPPDPNRYQHGSGYQGRGERPTPKFMLNEPELRKDVSNVSIAPSECSFSSLPSESQQLDLDFSRLRAEHRKLQRHCEALRADRFRPPDISETIGRLFKNEPVSLDLYKSKKDKLALLDAAISFVDGNVILAVVIYIQRTVSEAIFREVLLERPEAAEEYVQYLKDWGTTEELTNVFNVMGRTTDAAMYDFKLAMGAKTVHQRMAQLKKALVASFLDPRLSAEQTQIHRYINIVDRQQQIEVADSTDRSKKFTDFPRHAPLLGQPAIHTLYYACLYHYDSPPTSPDSPQQIQDLCGLNEKQLVWVSVGALVKQNRWPDVERSLSPRGLIGAITRSTGANLKSNYIPMDQLMRLIHAESGQPPKDLICRLLRSLPTPEERLMLAEKYMATEVVIECTQQMKERQRLEVYTNKLPPHSSDHYKALAALNNSGAKWK</sequence>
<gene>
    <name evidence="8" type="ORF">MSPICULIGERA_LOCUS6956</name>
</gene>
<dbReference type="Proteomes" id="UP001177023">
    <property type="component" value="Unassembled WGS sequence"/>
</dbReference>
<protein>
    <recommendedName>
        <fullName evidence="7">Vps16 C-terminal domain-containing protein</fullName>
    </recommendedName>
</protein>
<evidence type="ECO:0000256" key="5">
    <source>
        <dbReference type="ARBA" id="ARBA00023329"/>
    </source>
</evidence>
<accession>A0AA36G066</accession>
<evidence type="ECO:0000313" key="8">
    <source>
        <dbReference type="EMBL" id="CAJ0568437.1"/>
    </source>
</evidence>
<evidence type="ECO:0000256" key="6">
    <source>
        <dbReference type="SAM" id="MobiDB-lite"/>
    </source>
</evidence>